<evidence type="ECO:0000313" key="3">
    <source>
        <dbReference type="EMBL" id="MFC5060047.1"/>
    </source>
</evidence>
<accession>A0ABV9YEB5</accession>
<dbReference type="Pfam" id="PF00496">
    <property type="entry name" value="SBP_bac_5"/>
    <property type="match status" value="1"/>
</dbReference>
<dbReference type="PANTHER" id="PTHR30290:SF82">
    <property type="entry name" value="ABC-TYPE DIPEPTIDE_OLIGOPEPTIDE TRANSPORT SYSTEM, PERIPLASMIC COMPONENT"/>
    <property type="match status" value="1"/>
</dbReference>
<feature type="chain" id="PRO_5045810167" evidence="1">
    <location>
        <begin position="28"/>
        <end position="564"/>
    </location>
</feature>
<protein>
    <submittedName>
        <fullName evidence="3">ABC transporter substrate-binding protein</fullName>
    </submittedName>
</protein>
<dbReference type="Proteomes" id="UP001595833">
    <property type="component" value="Unassembled WGS sequence"/>
</dbReference>
<dbReference type="PROSITE" id="PS51257">
    <property type="entry name" value="PROKAR_LIPOPROTEIN"/>
    <property type="match status" value="1"/>
</dbReference>
<reference evidence="4" key="1">
    <citation type="journal article" date="2019" name="Int. J. Syst. Evol. Microbiol.">
        <title>The Global Catalogue of Microorganisms (GCM) 10K type strain sequencing project: providing services to taxonomists for standard genome sequencing and annotation.</title>
        <authorList>
            <consortium name="The Broad Institute Genomics Platform"/>
            <consortium name="The Broad Institute Genome Sequencing Center for Infectious Disease"/>
            <person name="Wu L."/>
            <person name="Ma J."/>
        </authorList>
    </citation>
    <scope>NUCLEOTIDE SEQUENCE [LARGE SCALE GENOMIC DNA]</scope>
    <source>
        <strain evidence="4">KCTC 12848</strain>
    </source>
</reference>
<evidence type="ECO:0000313" key="4">
    <source>
        <dbReference type="Proteomes" id="UP001595833"/>
    </source>
</evidence>
<dbReference type="InterPro" id="IPR039424">
    <property type="entry name" value="SBP_5"/>
</dbReference>
<keyword evidence="1" id="KW-0732">Signal</keyword>
<feature type="signal peptide" evidence="1">
    <location>
        <begin position="1"/>
        <end position="27"/>
    </location>
</feature>
<proteinExistence type="predicted"/>
<organism evidence="3 4">
    <name type="scientific">Saccharothrix xinjiangensis</name>
    <dbReference type="NCBI Taxonomy" id="204798"/>
    <lineage>
        <taxon>Bacteria</taxon>
        <taxon>Bacillati</taxon>
        <taxon>Actinomycetota</taxon>
        <taxon>Actinomycetes</taxon>
        <taxon>Pseudonocardiales</taxon>
        <taxon>Pseudonocardiaceae</taxon>
        <taxon>Saccharothrix</taxon>
    </lineage>
</organism>
<name>A0ABV9YEB5_9PSEU</name>
<dbReference type="Gene3D" id="3.90.76.10">
    <property type="entry name" value="Dipeptide-binding Protein, Domain 1"/>
    <property type="match status" value="1"/>
</dbReference>
<feature type="domain" description="Solute-binding protein family 5" evidence="2">
    <location>
        <begin position="87"/>
        <end position="458"/>
    </location>
</feature>
<dbReference type="PANTHER" id="PTHR30290">
    <property type="entry name" value="PERIPLASMIC BINDING COMPONENT OF ABC TRANSPORTER"/>
    <property type="match status" value="1"/>
</dbReference>
<evidence type="ECO:0000259" key="2">
    <source>
        <dbReference type="Pfam" id="PF00496"/>
    </source>
</evidence>
<dbReference type="CDD" id="cd08509">
    <property type="entry name" value="PBP2_TmCBP_oligosaccharides_like"/>
    <property type="match status" value="1"/>
</dbReference>
<dbReference type="RefSeq" id="WP_380648849.1">
    <property type="nucleotide sequence ID" value="NZ_JBHSJB010000052.1"/>
</dbReference>
<dbReference type="PIRSF" id="PIRSF002741">
    <property type="entry name" value="MppA"/>
    <property type="match status" value="1"/>
</dbReference>
<dbReference type="Gene3D" id="3.40.190.10">
    <property type="entry name" value="Periplasmic binding protein-like II"/>
    <property type="match status" value="1"/>
</dbReference>
<dbReference type="InterPro" id="IPR030678">
    <property type="entry name" value="Peptide/Ni-bd"/>
</dbReference>
<dbReference type="EMBL" id="JBHSJB010000052">
    <property type="protein sequence ID" value="MFC5060047.1"/>
    <property type="molecule type" value="Genomic_DNA"/>
</dbReference>
<sequence>MFLKARRSSRARTVAAGLAAVAVLATACGGSNNSGGGGENADTLIVYTGQSGDWQLNFNPFAPSTLEGPGTIFEPLFYFNRLRTVDPRPRLGKSYEWNADGTQLDIELRDDAKWTDGEKFTAQDVVFTLDMVKKNPSMNGTGYKGEATAVDDTHVTVKFTEPSFMEGPQVLGAIYMVPEHKWKDIATPATDVVNQPVGTGPFLLEEFKPQAFTLKANPGYYAGEPALKKVRYVALSGNQSGEAALRQGQIDWQTGPVPDMANIEKNYPGYKGITFPMNQAALFTCSNAELGCQGPQTDVAVRKAVYYGMNRTQINSLAFENTASEISPGFALLERDKEVISGELQEKTAPMQPDVAKATAALESAGYAKGSDGIYAKDGKPVAMTIKVVAGWTDYITAVETIAQQLQQVGIKITPQQVSWNEWSDSRGRGQYELLIDALHQGPAPDPFYNASYFFSTATTAKVGEVANPNFSRFSNPAVDQALTALKGVNPEDAADRQQYFDTIQTEIEKSIPYIPILTAGTTSEYNAKKFTGWPTKEDLYAVAAVWQRPDHSEIFLKLKPAGQ</sequence>
<comment type="caution">
    <text evidence="3">The sequence shown here is derived from an EMBL/GenBank/DDBJ whole genome shotgun (WGS) entry which is preliminary data.</text>
</comment>
<dbReference type="InterPro" id="IPR000914">
    <property type="entry name" value="SBP_5_dom"/>
</dbReference>
<gene>
    <name evidence="3" type="ORF">ACFPFM_40590</name>
</gene>
<dbReference type="SUPFAM" id="SSF53850">
    <property type="entry name" value="Periplasmic binding protein-like II"/>
    <property type="match status" value="1"/>
</dbReference>
<evidence type="ECO:0000256" key="1">
    <source>
        <dbReference type="SAM" id="SignalP"/>
    </source>
</evidence>
<dbReference type="Gene3D" id="3.10.105.10">
    <property type="entry name" value="Dipeptide-binding Protein, Domain 3"/>
    <property type="match status" value="1"/>
</dbReference>
<keyword evidence="4" id="KW-1185">Reference proteome</keyword>